<dbReference type="Proteomes" id="UP000018144">
    <property type="component" value="Unassembled WGS sequence"/>
</dbReference>
<organism evidence="1 2">
    <name type="scientific">Pyronema omphalodes (strain CBS 100304)</name>
    <name type="common">Pyronema confluens</name>
    <dbReference type="NCBI Taxonomy" id="1076935"/>
    <lineage>
        <taxon>Eukaryota</taxon>
        <taxon>Fungi</taxon>
        <taxon>Dikarya</taxon>
        <taxon>Ascomycota</taxon>
        <taxon>Pezizomycotina</taxon>
        <taxon>Pezizomycetes</taxon>
        <taxon>Pezizales</taxon>
        <taxon>Pyronemataceae</taxon>
        <taxon>Pyronema</taxon>
    </lineage>
</organism>
<dbReference type="AlphaFoldDB" id="U4L6M8"/>
<proteinExistence type="predicted"/>
<accession>U4L6M8</accession>
<name>U4L6M8_PYROM</name>
<dbReference type="eggNOG" id="ENOG502QU8C">
    <property type="taxonomic scope" value="Eukaryota"/>
</dbReference>
<evidence type="ECO:0000313" key="2">
    <source>
        <dbReference type="Proteomes" id="UP000018144"/>
    </source>
</evidence>
<reference evidence="1 2" key="1">
    <citation type="journal article" date="2013" name="PLoS Genet.">
        <title>The genome and development-dependent transcriptomes of Pyronema confluens: a window into fungal evolution.</title>
        <authorList>
            <person name="Traeger S."/>
            <person name="Altegoer F."/>
            <person name="Freitag M."/>
            <person name="Gabaldon T."/>
            <person name="Kempken F."/>
            <person name="Kumar A."/>
            <person name="Marcet-Houben M."/>
            <person name="Poggeler S."/>
            <person name="Stajich J.E."/>
            <person name="Nowrousian M."/>
        </authorList>
    </citation>
    <scope>NUCLEOTIDE SEQUENCE [LARGE SCALE GENOMIC DNA]</scope>
    <source>
        <strain evidence="2">CBS 100304</strain>
        <tissue evidence="1">Vegetative mycelium</tissue>
    </source>
</reference>
<dbReference type="Pfam" id="PF11927">
    <property type="entry name" value="HODM_asu-like"/>
    <property type="match status" value="1"/>
</dbReference>
<protein>
    <submittedName>
        <fullName evidence="1">Uncharacterized protein</fullName>
    </submittedName>
</protein>
<keyword evidence="2" id="KW-1185">Reference proteome</keyword>
<evidence type="ECO:0000313" key="1">
    <source>
        <dbReference type="EMBL" id="CCX12595.1"/>
    </source>
</evidence>
<sequence length="373" mass="41749">MNVSTDIRPSFGGFEFVLKTPTLMHAAAVALGGSIVYYSFNRKRIAGNNDSLLPATEKKKPAILEPLHNFTYQTTAPMTIRPYKPIYHLNMGIQSLSPNELIMLDRNYRMRLAKRRHLMRTHHNTTGSLSHASWAVNEFYTYLISNHLPTRFPTVFNKSPSGTLVLNQTTSDTYPVIPQSSQNALTALGENLDEDFVFLVPDAEGVYRVGAFVMCFPNGFDMSSKLGATMDEIHKPVPELQAKLGKSIERHFARMTPGVENGVKRTNWGIARSSELWTPQGTHVYDGEEIPEDVAINPEECCLRVERQTIWKLPGTGAIVFGIKTYLTPLSEIKQEAGEAEKLATAIEGLGDKMGRYKARGVWGRQVLQYLRA</sequence>
<dbReference type="InterPro" id="IPR021848">
    <property type="entry name" value="HODM_asu-like"/>
</dbReference>
<dbReference type="OrthoDB" id="5043642at2759"/>
<dbReference type="EMBL" id="HF935720">
    <property type="protein sequence ID" value="CCX12595.1"/>
    <property type="molecule type" value="Genomic_DNA"/>
</dbReference>
<dbReference type="OMA" id="VKRTNWS"/>
<dbReference type="STRING" id="1076935.U4L6M8"/>
<gene>
    <name evidence="1" type="ORF">PCON_12189</name>
</gene>